<proteinExistence type="predicted"/>
<dbReference type="OrthoDB" id="6190564at2"/>
<dbReference type="EMBL" id="QUZK01000025">
    <property type="protein sequence ID" value="RFF30968.1"/>
    <property type="molecule type" value="Genomic_DNA"/>
</dbReference>
<dbReference type="InterPro" id="IPR032466">
    <property type="entry name" value="Metal_Hydrolase"/>
</dbReference>
<dbReference type="Proteomes" id="UP000260351">
    <property type="component" value="Unassembled WGS sequence"/>
</dbReference>
<dbReference type="Gene3D" id="2.30.40.10">
    <property type="entry name" value="Urease, subunit C, domain 1"/>
    <property type="match status" value="1"/>
</dbReference>
<feature type="domain" description="Amidohydrolase-related" evidence="2">
    <location>
        <begin position="69"/>
        <end position="424"/>
    </location>
</feature>
<dbReference type="InterPro" id="IPR011059">
    <property type="entry name" value="Metal-dep_hydrolase_composite"/>
</dbReference>
<dbReference type="SUPFAM" id="SSF51338">
    <property type="entry name" value="Composite domain of metallo-dependent hydrolases"/>
    <property type="match status" value="2"/>
</dbReference>
<sequence length="444" mass="47846">MRAVVAALLLALALGTRAESIVFENVRLVNVSSGEVSQPMRLGVRDGFIVDADSIEVADADAVVETAGYLIPGLAEMHAHVPPMRAGDQAVHDTLMLWLAHGITTIRGMLGEPGHLTLRQQLADGEVAGPRLITSGPSFNGGSVSSAEAARRMALAQHEAGYDLLKLHPGLWPQAFEAIAQTADRLGIDYSGHVSVAVGLDRVFASKQGTIDHLDGYAQLMVPQDHELYGTDPGLFGVNLIDGMDEDRISDLAQRTAEAGVANVPTQSLVENWATGDIEAIMQREAMRWIPADTKARWREQVARLRESYESGEDAQRYVELRRRLIRELNDAGALILAGADSPQILSVPGDAIHHELKIYAESGLTPAEALATATINVADYIGETNRACLEAGCVADLVLLENNPLEDIDNTRSILGVMRAGEWYDRERLDTALDEIAARAGDG</sequence>
<dbReference type="AlphaFoldDB" id="A0A3E1K9N8"/>
<evidence type="ECO:0000313" key="4">
    <source>
        <dbReference type="Proteomes" id="UP000260351"/>
    </source>
</evidence>
<gene>
    <name evidence="3" type="ORF">DZC52_05905</name>
</gene>
<dbReference type="Pfam" id="PF01979">
    <property type="entry name" value="Amidohydro_1"/>
    <property type="match status" value="1"/>
</dbReference>
<feature type="signal peptide" evidence="1">
    <location>
        <begin position="1"/>
        <end position="18"/>
    </location>
</feature>
<dbReference type="PANTHER" id="PTHR43135:SF3">
    <property type="entry name" value="ALPHA-D-RIBOSE 1-METHYLPHOSPHONATE 5-TRIPHOSPHATE DIPHOSPHATASE"/>
    <property type="match status" value="1"/>
</dbReference>
<dbReference type="InterPro" id="IPR051781">
    <property type="entry name" value="Metallo-dep_Hydrolase"/>
</dbReference>
<evidence type="ECO:0000259" key="2">
    <source>
        <dbReference type="Pfam" id="PF01979"/>
    </source>
</evidence>
<keyword evidence="1" id="KW-0732">Signal</keyword>
<accession>A0A3E1K9N8</accession>
<protein>
    <submittedName>
        <fullName evidence="3">Amidohydrolase</fullName>
    </submittedName>
</protein>
<keyword evidence="4" id="KW-1185">Reference proteome</keyword>
<reference evidence="3 4" key="1">
    <citation type="submission" date="2018-08" db="EMBL/GenBank/DDBJ databases">
        <title>Wenzhouxiangella salilacus sp. nov., a novel bacterium isolated from a saline lake in Xinjiang Province, China.</title>
        <authorList>
            <person name="Han S."/>
        </authorList>
    </citation>
    <scope>NUCLEOTIDE SEQUENCE [LARGE SCALE GENOMIC DNA]</scope>
    <source>
        <strain evidence="3 4">XDB06</strain>
    </source>
</reference>
<dbReference type="Gene3D" id="3.40.50.10910">
    <property type="entry name" value="Amidohydrolase"/>
    <property type="match status" value="1"/>
</dbReference>
<dbReference type="Gene3D" id="1.20.58.520">
    <property type="entry name" value="Amidohydrolase"/>
    <property type="match status" value="1"/>
</dbReference>
<dbReference type="RefSeq" id="WP_116650205.1">
    <property type="nucleotide sequence ID" value="NZ_QUZK01000025.1"/>
</dbReference>
<dbReference type="GO" id="GO:0016810">
    <property type="term" value="F:hydrolase activity, acting on carbon-nitrogen (but not peptide) bonds"/>
    <property type="evidence" value="ECO:0007669"/>
    <property type="project" value="InterPro"/>
</dbReference>
<dbReference type="Gene3D" id="3.30.110.90">
    <property type="entry name" value="Amidohydrolase"/>
    <property type="match status" value="1"/>
</dbReference>
<comment type="caution">
    <text evidence="3">The sequence shown here is derived from an EMBL/GenBank/DDBJ whole genome shotgun (WGS) entry which is preliminary data.</text>
</comment>
<dbReference type="SUPFAM" id="SSF51556">
    <property type="entry name" value="Metallo-dependent hydrolases"/>
    <property type="match status" value="1"/>
</dbReference>
<keyword evidence="3" id="KW-0378">Hydrolase</keyword>
<dbReference type="InterPro" id="IPR006680">
    <property type="entry name" value="Amidohydro-rel"/>
</dbReference>
<evidence type="ECO:0000313" key="3">
    <source>
        <dbReference type="EMBL" id="RFF30968.1"/>
    </source>
</evidence>
<name>A0A3E1K9N8_9GAMM</name>
<dbReference type="PANTHER" id="PTHR43135">
    <property type="entry name" value="ALPHA-D-RIBOSE 1-METHYLPHOSPHONATE 5-TRIPHOSPHATE DIPHOSPHATASE"/>
    <property type="match status" value="1"/>
</dbReference>
<evidence type="ECO:0000256" key="1">
    <source>
        <dbReference type="SAM" id="SignalP"/>
    </source>
</evidence>
<organism evidence="3 4">
    <name type="scientific">Wenzhouxiangella sediminis</name>
    <dbReference type="NCBI Taxonomy" id="1792836"/>
    <lineage>
        <taxon>Bacteria</taxon>
        <taxon>Pseudomonadati</taxon>
        <taxon>Pseudomonadota</taxon>
        <taxon>Gammaproteobacteria</taxon>
        <taxon>Chromatiales</taxon>
        <taxon>Wenzhouxiangellaceae</taxon>
        <taxon>Wenzhouxiangella</taxon>
    </lineage>
</organism>
<feature type="chain" id="PRO_5017646445" evidence="1">
    <location>
        <begin position="19"/>
        <end position="444"/>
    </location>
</feature>